<sequence>MLALSSLAGGSSSGTGTVLVRVKWLSRHAGFAGDSVQSIIQKAAAHFGLLVPRSELVLLARVHGEEIEVSNDMLRRLADLEDTTLTLSRVRRPDVLAPPTGQWDTGKAKEVEVKEAETREAEAKQIQTQTKAMEAVGYEDPPPYDSPSMTPPAHIPIPPGMFVWVLTQTEQWYAIECTHADTIHALKERLHARGTLPPHQHRLLFAGQKLEDMRIVADYPTLRRGCVVHFVPVLRGRKPVVYLFPPRPLAHATVAVSLAPRWAFSHVYPLAEVKRLGDGVGDGGERVEWGVAARPDGTLVEEGSGRELAYLFWEADANTNSLSLPPSPPLDSVDAEHFDPAYPVLDCDTPTAVLLPFTELLPYLDATLKKLSLHTAARNDFITYWLPDLSKEAFVALRFLPQAAYDRAARLEVQPAPDVVTRVFMLFRGVSAEEAEGPAWSAARARVGEVDWVKVVGVQAGAWDASRFRVLEWGAMEVL</sequence>
<evidence type="ECO:0000259" key="1">
    <source>
        <dbReference type="PROSITE" id="PS50053"/>
    </source>
</evidence>
<dbReference type="Proteomes" id="UP000230002">
    <property type="component" value="Unassembled WGS sequence"/>
</dbReference>
<dbReference type="EMBL" id="AYKW01000023">
    <property type="protein sequence ID" value="PIL28585.1"/>
    <property type="molecule type" value="Genomic_DNA"/>
</dbReference>
<comment type="caution">
    <text evidence="2">The sequence shown here is derived from an EMBL/GenBank/DDBJ whole genome shotgun (WGS) entry which is preliminary data.</text>
</comment>
<name>A0A2G8S4B6_9APHY</name>
<dbReference type="AlphaFoldDB" id="A0A2G8S4B6"/>
<dbReference type="Gene3D" id="3.10.20.90">
    <property type="entry name" value="Phosphatidylinositol 3-kinase Catalytic Subunit, Chain A, domain 1"/>
    <property type="match status" value="1"/>
</dbReference>
<dbReference type="PROSITE" id="PS50053">
    <property type="entry name" value="UBIQUITIN_2"/>
    <property type="match status" value="1"/>
</dbReference>
<reference evidence="2 3" key="1">
    <citation type="journal article" date="2015" name="Sci. Rep.">
        <title>Chromosome-level genome map provides insights into diverse defense mechanisms in the medicinal fungus Ganoderma sinense.</title>
        <authorList>
            <person name="Zhu Y."/>
            <person name="Xu J."/>
            <person name="Sun C."/>
            <person name="Zhou S."/>
            <person name="Xu H."/>
            <person name="Nelson D.R."/>
            <person name="Qian J."/>
            <person name="Song J."/>
            <person name="Luo H."/>
            <person name="Xiang L."/>
            <person name="Li Y."/>
            <person name="Xu Z."/>
            <person name="Ji A."/>
            <person name="Wang L."/>
            <person name="Lu S."/>
            <person name="Hayward A."/>
            <person name="Sun W."/>
            <person name="Li X."/>
            <person name="Schwartz D.C."/>
            <person name="Wang Y."/>
            <person name="Chen S."/>
        </authorList>
    </citation>
    <scope>NUCLEOTIDE SEQUENCE [LARGE SCALE GENOMIC DNA]</scope>
    <source>
        <strain evidence="2 3">ZZ0214-1</strain>
    </source>
</reference>
<evidence type="ECO:0000313" key="2">
    <source>
        <dbReference type="EMBL" id="PIL28585.1"/>
    </source>
</evidence>
<gene>
    <name evidence="2" type="ORF">GSI_08626</name>
</gene>
<evidence type="ECO:0000313" key="3">
    <source>
        <dbReference type="Proteomes" id="UP000230002"/>
    </source>
</evidence>
<feature type="domain" description="Ubiquitin-like" evidence="1">
    <location>
        <begin position="161"/>
        <end position="219"/>
    </location>
</feature>
<dbReference type="SMART" id="SM00213">
    <property type="entry name" value="UBQ"/>
    <property type="match status" value="1"/>
</dbReference>
<dbReference type="SUPFAM" id="SSF54236">
    <property type="entry name" value="Ubiquitin-like"/>
    <property type="match status" value="1"/>
</dbReference>
<proteinExistence type="predicted"/>
<organism evidence="2 3">
    <name type="scientific">Ganoderma sinense ZZ0214-1</name>
    <dbReference type="NCBI Taxonomy" id="1077348"/>
    <lineage>
        <taxon>Eukaryota</taxon>
        <taxon>Fungi</taxon>
        <taxon>Dikarya</taxon>
        <taxon>Basidiomycota</taxon>
        <taxon>Agaricomycotina</taxon>
        <taxon>Agaricomycetes</taxon>
        <taxon>Polyporales</taxon>
        <taxon>Polyporaceae</taxon>
        <taxon>Ganoderma</taxon>
    </lineage>
</organism>
<keyword evidence="3" id="KW-1185">Reference proteome</keyword>
<dbReference type="InterPro" id="IPR000626">
    <property type="entry name" value="Ubiquitin-like_dom"/>
</dbReference>
<dbReference type="OrthoDB" id="428577at2759"/>
<dbReference type="InterPro" id="IPR029071">
    <property type="entry name" value="Ubiquitin-like_domsf"/>
</dbReference>
<dbReference type="STRING" id="1077348.A0A2G8S4B6"/>
<accession>A0A2G8S4B6</accession>
<dbReference type="Pfam" id="PF00240">
    <property type="entry name" value="ubiquitin"/>
    <property type="match status" value="1"/>
</dbReference>
<protein>
    <recommendedName>
        <fullName evidence="1">Ubiquitin-like domain-containing protein</fullName>
    </recommendedName>
</protein>